<dbReference type="Pfam" id="PF12146">
    <property type="entry name" value="Hydrolase_4"/>
    <property type="match status" value="1"/>
</dbReference>
<proteinExistence type="predicted"/>
<dbReference type="RefSeq" id="WP_076348031.1">
    <property type="nucleotide sequence ID" value="NZ_CP019082.1"/>
</dbReference>
<keyword evidence="3" id="KW-1185">Reference proteome</keyword>
<protein>
    <submittedName>
        <fullName evidence="2">2-succinyl-6-hydroxy-2, 4-cyclohexadiene-1-carboxylate synthase</fullName>
        <ecNumber evidence="2">4.2.99.20</ecNumber>
    </submittedName>
</protein>
<dbReference type="PANTHER" id="PTHR43358:SF4">
    <property type="entry name" value="ALPHA_BETA HYDROLASE FOLD-1 DOMAIN-CONTAINING PROTEIN"/>
    <property type="match status" value="1"/>
</dbReference>
<dbReference type="Proteomes" id="UP000186309">
    <property type="component" value="Chromosome"/>
</dbReference>
<name>A0A1U7CT98_9BACT</name>
<dbReference type="AlphaFoldDB" id="A0A1U7CT98"/>
<dbReference type="Gene3D" id="3.40.50.1820">
    <property type="entry name" value="alpha/beta hydrolase"/>
    <property type="match status" value="1"/>
</dbReference>
<dbReference type="STRING" id="1387353.BSF38_03699"/>
<dbReference type="InterPro" id="IPR022742">
    <property type="entry name" value="Hydrolase_4"/>
</dbReference>
<reference evidence="3" key="1">
    <citation type="submission" date="2016-12" db="EMBL/GenBank/DDBJ databases">
        <title>Comparative genomics of four Isosphaeraceae planctomycetes: a common pool of plasmids and glycoside hydrolase genes.</title>
        <authorList>
            <person name="Ivanova A."/>
        </authorList>
    </citation>
    <scope>NUCLEOTIDE SEQUENCE [LARGE SCALE GENOMIC DNA]</scope>
    <source>
        <strain evidence="3">PX4</strain>
    </source>
</reference>
<dbReference type="GO" id="GO:0070205">
    <property type="term" value="F:2-succinyl-6-hydroxy-2,4-cyclohexadiene-1-carboxylate synthase activity"/>
    <property type="evidence" value="ECO:0007669"/>
    <property type="project" value="UniProtKB-EC"/>
</dbReference>
<dbReference type="KEGG" id="pbor:BSF38_03699"/>
<sequence length="310" mass="32770">MKWLIVLLGLGAGLIGGLILVVVEFGAWALVTPRRVASPTPDANEDETATDIWATSTESIRARAADGVELAGRWIAAPGSPTGRTMILVHGFVDGPEAMVVDRGRAILDHGWNIAAVDLRGYGESQGAFSSFGGREAGDLRAWLDVLAARCAPGEPFAPVIWGRSMGAAIALRAAVEDDRVRALVLEAPMVDLEAAVTTLTRNRKVPMAPLLSRLIVSRAGRLAKVSLHRPRPLDLAARCAQPVVVVHGANDPLIPSSKARILADAFPTPAAFIEVPAARHADVVRVGGPDLLAEILAFVDRHVEASRTA</sequence>
<dbReference type="PANTHER" id="PTHR43358">
    <property type="entry name" value="ALPHA/BETA-HYDROLASE"/>
    <property type="match status" value="1"/>
</dbReference>
<feature type="domain" description="Serine aminopeptidase S33" evidence="1">
    <location>
        <begin position="84"/>
        <end position="218"/>
    </location>
</feature>
<evidence type="ECO:0000259" key="1">
    <source>
        <dbReference type="Pfam" id="PF12146"/>
    </source>
</evidence>
<gene>
    <name evidence="2" type="primary">menH_3</name>
    <name evidence="2" type="ORF">BSF38_03699</name>
</gene>
<dbReference type="EMBL" id="CP019082">
    <property type="protein sequence ID" value="APW62167.1"/>
    <property type="molecule type" value="Genomic_DNA"/>
</dbReference>
<organism evidence="2 3">
    <name type="scientific">Paludisphaera borealis</name>
    <dbReference type="NCBI Taxonomy" id="1387353"/>
    <lineage>
        <taxon>Bacteria</taxon>
        <taxon>Pseudomonadati</taxon>
        <taxon>Planctomycetota</taxon>
        <taxon>Planctomycetia</taxon>
        <taxon>Isosphaerales</taxon>
        <taxon>Isosphaeraceae</taxon>
        <taxon>Paludisphaera</taxon>
    </lineage>
</organism>
<dbReference type="EC" id="4.2.99.20" evidence="2"/>
<dbReference type="InterPro" id="IPR052920">
    <property type="entry name" value="DNA-binding_regulatory"/>
</dbReference>
<dbReference type="SUPFAM" id="SSF53474">
    <property type="entry name" value="alpha/beta-Hydrolases"/>
    <property type="match status" value="1"/>
</dbReference>
<dbReference type="InterPro" id="IPR029058">
    <property type="entry name" value="AB_hydrolase_fold"/>
</dbReference>
<evidence type="ECO:0000313" key="2">
    <source>
        <dbReference type="EMBL" id="APW62167.1"/>
    </source>
</evidence>
<accession>A0A1U7CT98</accession>
<evidence type="ECO:0000313" key="3">
    <source>
        <dbReference type="Proteomes" id="UP000186309"/>
    </source>
</evidence>
<keyword evidence="2" id="KW-0456">Lyase</keyword>